<protein>
    <recommendedName>
        <fullName evidence="2">Solute-binding protein family 3/N-terminal domain-containing protein</fullName>
    </recommendedName>
</protein>
<name>A4CDR8_9GAMM</name>
<gene>
    <name evidence="3" type="ORF">PTD2_05550</name>
</gene>
<dbReference type="STRING" id="87626.PTD2_05550"/>
<accession>A4CDR8</accession>
<evidence type="ECO:0000313" key="4">
    <source>
        <dbReference type="Proteomes" id="UP000006201"/>
    </source>
</evidence>
<dbReference type="eggNOG" id="COG0834">
    <property type="taxonomic scope" value="Bacteria"/>
</dbReference>
<evidence type="ECO:0000256" key="1">
    <source>
        <dbReference type="SAM" id="SignalP"/>
    </source>
</evidence>
<dbReference type="AlphaFoldDB" id="A4CDR8"/>
<keyword evidence="1" id="KW-0732">Signal</keyword>
<dbReference type="EMBL" id="AAOH01000007">
    <property type="protein sequence ID" value="EAR27110.1"/>
    <property type="molecule type" value="Genomic_DNA"/>
</dbReference>
<dbReference type="Gene3D" id="3.40.190.10">
    <property type="entry name" value="Periplasmic binding protein-like II"/>
    <property type="match status" value="2"/>
</dbReference>
<keyword evidence="4" id="KW-1185">Reference proteome</keyword>
<feature type="signal peptide" evidence="1">
    <location>
        <begin position="1"/>
        <end position="17"/>
    </location>
</feature>
<evidence type="ECO:0000259" key="2">
    <source>
        <dbReference type="Pfam" id="PF00497"/>
    </source>
</evidence>
<dbReference type="RefSeq" id="WP_009838973.1">
    <property type="nucleotide sequence ID" value="NZ_AAOH01000007.1"/>
</dbReference>
<reference evidence="3 4" key="1">
    <citation type="submission" date="2006-02" db="EMBL/GenBank/DDBJ databases">
        <authorList>
            <person name="Moran M.A."/>
            <person name="Kjelleberg S."/>
            <person name="Egan S."/>
            <person name="Saunders N."/>
            <person name="Thomas T."/>
            <person name="Ferriera S."/>
            <person name="Johnson J."/>
            <person name="Kravitz S."/>
            <person name="Halpern A."/>
            <person name="Remington K."/>
            <person name="Beeson K."/>
            <person name="Tran B."/>
            <person name="Rogers Y.-H."/>
            <person name="Friedman R."/>
            <person name="Venter J.C."/>
        </authorList>
    </citation>
    <scope>NUCLEOTIDE SEQUENCE [LARGE SCALE GENOMIC DNA]</scope>
    <source>
        <strain evidence="3 4">D2</strain>
    </source>
</reference>
<dbReference type="Pfam" id="PF00497">
    <property type="entry name" value="SBP_bac_3"/>
    <property type="match status" value="1"/>
</dbReference>
<feature type="domain" description="Solute-binding protein family 3/N-terminal" evidence="2">
    <location>
        <begin position="24"/>
        <end position="132"/>
    </location>
</feature>
<dbReference type="InterPro" id="IPR001638">
    <property type="entry name" value="Solute-binding_3/MltF_N"/>
</dbReference>
<comment type="caution">
    <text evidence="3">The sequence shown here is derived from an EMBL/GenBank/DDBJ whole genome shotgun (WGS) entry which is preliminary data.</text>
</comment>
<dbReference type="SUPFAM" id="SSF53850">
    <property type="entry name" value="Periplasmic binding protein-like II"/>
    <property type="match status" value="1"/>
</dbReference>
<dbReference type="OrthoDB" id="6290547at2"/>
<evidence type="ECO:0000313" key="3">
    <source>
        <dbReference type="EMBL" id="EAR27110.1"/>
    </source>
</evidence>
<dbReference type="HOGENOM" id="CLU_064076_1_1_6"/>
<feature type="chain" id="PRO_5002665993" description="Solute-binding protein family 3/N-terminal domain-containing protein" evidence="1">
    <location>
        <begin position="18"/>
        <end position="250"/>
    </location>
</feature>
<sequence length="250" mass="27791">MKKCLLALCLIAISIQAKPLSVVFEHNPPFQMINDSGFGYGPVYDFALVLVEKAGLRASFKATPWARIIEKDAQQPNTLILSISKTPQRSAQFIWLTSVYTGQQYIWKLRDEVDPEGKPVQVAIERDSHKMKSIYAYFQAENVLEVLNSTQALNALIKGRVQRFVGTTFAVSGKLASLGYSLDTLEQLEAFEEGGFASQGLYLALTLGTNTDSVYALKQALTHPDIIKARMALVDSFRQAEQTLLHDKSN</sequence>
<proteinExistence type="predicted"/>
<dbReference type="Proteomes" id="UP000006201">
    <property type="component" value="Unassembled WGS sequence"/>
</dbReference>
<organism evidence="3 4">
    <name type="scientific">Pseudoalteromonas tunicata D2</name>
    <dbReference type="NCBI Taxonomy" id="87626"/>
    <lineage>
        <taxon>Bacteria</taxon>
        <taxon>Pseudomonadati</taxon>
        <taxon>Pseudomonadota</taxon>
        <taxon>Gammaproteobacteria</taxon>
        <taxon>Alteromonadales</taxon>
        <taxon>Pseudoalteromonadaceae</taxon>
        <taxon>Pseudoalteromonas</taxon>
    </lineage>
</organism>